<name>A0A6G9W2D9_9ZZZZ</name>
<sequence length="168" mass="17643">MPRTSTSTRRTYGPRKKYSLARTAVTATVTAAAATAAGGLGDQVAVPIVASSAAQGKRKCKNFDINLGAFTGQIGDPMIYYALVYVPAGTTPSQLSITASTEYYTPAANVLAAGVYDTDQGTGFRVRTRLARNLNAGDEIRLLLRASCNANPGDIGLRGIVTYVVAYN</sequence>
<organism evidence="1">
    <name type="scientific">unidentified</name>
    <dbReference type="NCBI Taxonomy" id="32644"/>
    <lineage>
        <taxon>unclassified sequences</taxon>
    </lineage>
</organism>
<dbReference type="EMBL" id="MN379549">
    <property type="protein sequence ID" value="QIR82144.1"/>
    <property type="molecule type" value="Genomic_DNA"/>
</dbReference>
<proteinExistence type="predicted"/>
<evidence type="ECO:0000313" key="1">
    <source>
        <dbReference type="EMBL" id="QIR82144.1"/>
    </source>
</evidence>
<evidence type="ECO:0008006" key="2">
    <source>
        <dbReference type="Google" id="ProtNLM"/>
    </source>
</evidence>
<accession>A0A6G9W2D9</accession>
<protein>
    <recommendedName>
        <fullName evidence="2">Capsid protein</fullName>
    </recommendedName>
</protein>
<dbReference type="AlphaFoldDB" id="A0A6G9W2D9"/>
<reference evidence="1" key="1">
    <citation type="submission" date="2019-08" db="EMBL/GenBank/DDBJ databases">
        <title>Identification of single stranded DNA viruses in chicken tracheal swab swabs.</title>
        <authorList>
            <person name="Chrzastek K."/>
            <person name="Kapczynski D."/>
            <person name="Kulkarni A."/>
            <person name="Chappell L."/>
            <person name="Schmidlin K."/>
            <person name="Varsani A."/>
        </authorList>
    </citation>
    <scope>NUCLEOTIDE SEQUENCE</scope>
    <source>
        <strain evidence="1">Mg5_835</strain>
    </source>
</reference>